<evidence type="ECO:0000313" key="2">
    <source>
        <dbReference type="Proteomes" id="UP000219072"/>
    </source>
</evidence>
<gene>
    <name evidence="1" type="ORF">SAMN06297387_12833</name>
</gene>
<reference evidence="1 2" key="1">
    <citation type="submission" date="2017-09" db="EMBL/GenBank/DDBJ databases">
        <authorList>
            <person name="Ehlers B."/>
            <person name="Leendertz F.H."/>
        </authorList>
    </citation>
    <scope>NUCLEOTIDE SEQUENCE [LARGE SCALE GENOMIC DNA]</scope>
    <source>
        <strain evidence="1 2">CGMCC 4.7095</strain>
    </source>
</reference>
<name>A0A286E828_9ACTN</name>
<evidence type="ECO:0000313" key="1">
    <source>
        <dbReference type="EMBL" id="SOD67014.1"/>
    </source>
</evidence>
<keyword evidence="2" id="KW-1185">Reference proteome</keyword>
<dbReference type="EMBL" id="OCNE01000028">
    <property type="protein sequence ID" value="SOD67014.1"/>
    <property type="molecule type" value="Genomic_DNA"/>
</dbReference>
<organism evidence="1 2">
    <name type="scientific">Streptomyces zhaozhouensis</name>
    <dbReference type="NCBI Taxonomy" id="1300267"/>
    <lineage>
        <taxon>Bacteria</taxon>
        <taxon>Bacillati</taxon>
        <taxon>Actinomycetota</taxon>
        <taxon>Actinomycetes</taxon>
        <taxon>Kitasatosporales</taxon>
        <taxon>Streptomycetaceae</taxon>
        <taxon>Streptomyces</taxon>
    </lineage>
</organism>
<proteinExistence type="predicted"/>
<sequence>MTAADIAAEMAITVADLNEYVFGLIPTQVAGGGRTSPPARPGLQLIRS</sequence>
<accession>A0A286E828</accession>
<dbReference type="AlphaFoldDB" id="A0A286E828"/>
<protein>
    <submittedName>
        <fullName evidence="1">Uncharacterized protein</fullName>
    </submittedName>
</protein>
<dbReference type="Proteomes" id="UP000219072">
    <property type="component" value="Unassembled WGS sequence"/>
</dbReference>